<dbReference type="PANTHER" id="PTHR46638:SF1">
    <property type="entry name" value="CORRINOID ADENOSYLTRANSFERASE"/>
    <property type="match status" value="1"/>
</dbReference>
<dbReference type="Gene3D" id="3.40.50.300">
    <property type="entry name" value="P-loop containing nucleotide triphosphate hydrolases"/>
    <property type="match status" value="1"/>
</dbReference>
<keyword evidence="10" id="KW-0808">Transferase</keyword>
<comment type="catalytic activity">
    <reaction evidence="9">
        <text>2 cob(II)alamin + reduced [electron-transfer flavoprotein] + 2 ATP = 2 adenosylcob(III)alamin + 2 triphosphate + oxidized [electron-transfer flavoprotein] + 3 H(+)</text>
        <dbReference type="Rhea" id="RHEA:28671"/>
        <dbReference type="Rhea" id="RHEA-COMP:10685"/>
        <dbReference type="Rhea" id="RHEA-COMP:10686"/>
        <dbReference type="ChEBI" id="CHEBI:15378"/>
        <dbReference type="ChEBI" id="CHEBI:16304"/>
        <dbReference type="ChEBI" id="CHEBI:18036"/>
        <dbReference type="ChEBI" id="CHEBI:18408"/>
        <dbReference type="ChEBI" id="CHEBI:30616"/>
        <dbReference type="ChEBI" id="CHEBI:57692"/>
        <dbReference type="ChEBI" id="CHEBI:58307"/>
        <dbReference type="EC" id="2.5.1.17"/>
    </reaction>
</comment>
<dbReference type="UniPathway" id="UPA00148">
    <property type="reaction ID" value="UER00233"/>
</dbReference>
<dbReference type="OrthoDB" id="9810309at2"/>
<evidence type="ECO:0000256" key="2">
    <source>
        <dbReference type="ARBA" id="ARBA00007487"/>
    </source>
</evidence>
<dbReference type="PIRSF" id="PIRSF015617">
    <property type="entry name" value="Adensltrnsf_CobA"/>
    <property type="match status" value="1"/>
</dbReference>
<protein>
    <recommendedName>
        <fullName evidence="3">corrinoid adenosyltransferase</fullName>
        <ecNumber evidence="3">2.5.1.17</ecNumber>
    </recommendedName>
    <alternativeName>
        <fullName evidence="5">Cob(II)alamin adenosyltransferase</fullName>
    </alternativeName>
    <alternativeName>
        <fullName evidence="7">Cob(II)yrinic acid a,c-diamide adenosyltransferase</fullName>
    </alternativeName>
    <alternativeName>
        <fullName evidence="6">Cobinamide/cobalamin adenosyltransferase</fullName>
    </alternativeName>
</protein>
<dbReference type="InterPro" id="IPR027417">
    <property type="entry name" value="P-loop_NTPase"/>
</dbReference>
<evidence type="ECO:0000256" key="7">
    <source>
        <dbReference type="ARBA" id="ARBA00033354"/>
    </source>
</evidence>
<dbReference type="EC" id="2.5.1.17" evidence="3"/>
<dbReference type="GO" id="GO:0009236">
    <property type="term" value="P:cobalamin biosynthetic process"/>
    <property type="evidence" value="ECO:0007669"/>
    <property type="project" value="UniProtKB-UniPathway"/>
</dbReference>
<dbReference type="EMBL" id="AP021874">
    <property type="protein sequence ID" value="BBO67614.1"/>
    <property type="molecule type" value="Genomic_DNA"/>
</dbReference>
<dbReference type="Proteomes" id="UP000427906">
    <property type="component" value="Chromosome"/>
</dbReference>
<accession>A0A5K7YMM9</accession>
<dbReference type="PANTHER" id="PTHR46638">
    <property type="entry name" value="CORRINOID ADENOSYLTRANSFERASE"/>
    <property type="match status" value="1"/>
</dbReference>
<evidence type="ECO:0000256" key="4">
    <source>
        <dbReference type="ARBA" id="ARBA00024929"/>
    </source>
</evidence>
<evidence type="ECO:0000256" key="9">
    <source>
        <dbReference type="ARBA" id="ARBA00048692"/>
    </source>
</evidence>
<evidence type="ECO:0000313" key="11">
    <source>
        <dbReference type="Proteomes" id="UP000427906"/>
    </source>
</evidence>
<evidence type="ECO:0000256" key="5">
    <source>
        <dbReference type="ARBA" id="ARBA00031529"/>
    </source>
</evidence>
<evidence type="ECO:0000256" key="3">
    <source>
        <dbReference type="ARBA" id="ARBA00012454"/>
    </source>
</evidence>
<name>A0A5K7YMM9_9BACT</name>
<comment type="catalytic activity">
    <reaction evidence="8">
        <text>2 cob(II)yrinate a,c diamide + reduced [electron-transfer flavoprotein] + 2 ATP = 2 adenosylcob(III)yrinate a,c-diamide + 2 triphosphate + oxidized [electron-transfer flavoprotein] + 3 H(+)</text>
        <dbReference type="Rhea" id="RHEA:11528"/>
        <dbReference type="Rhea" id="RHEA-COMP:10685"/>
        <dbReference type="Rhea" id="RHEA-COMP:10686"/>
        <dbReference type="ChEBI" id="CHEBI:15378"/>
        <dbReference type="ChEBI" id="CHEBI:18036"/>
        <dbReference type="ChEBI" id="CHEBI:30616"/>
        <dbReference type="ChEBI" id="CHEBI:57692"/>
        <dbReference type="ChEBI" id="CHEBI:58307"/>
        <dbReference type="ChEBI" id="CHEBI:58503"/>
        <dbReference type="ChEBI" id="CHEBI:58537"/>
        <dbReference type="EC" id="2.5.1.17"/>
    </reaction>
</comment>
<comment type="similarity">
    <text evidence="2">Belongs to the Cob(I)alamin adenosyltransferase family.</text>
</comment>
<dbReference type="AlphaFoldDB" id="A0A5K7YMM9"/>
<dbReference type="SUPFAM" id="SSF52540">
    <property type="entry name" value="P-loop containing nucleoside triphosphate hydrolases"/>
    <property type="match status" value="1"/>
</dbReference>
<reference evidence="10 11" key="1">
    <citation type="submission" date="2019-11" db="EMBL/GenBank/DDBJ databases">
        <title>Comparative genomics of hydrocarbon-degrading Desulfosarcina strains.</title>
        <authorList>
            <person name="Watanabe M."/>
            <person name="Kojima H."/>
            <person name="Fukui M."/>
        </authorList>
    </citation>
    <scope>NUCLEOTIDE SEQUENCE [LARGE SCALE GENOMIC DNA]</scope>
    <source>
        <strain evidence="10 11">PL12</strain>
    </source>
</reference>
<evidence type="ECO:0000313" key="10">
    <source>
        <dbReference type="EMBL" id="BBO67614.1"/>
    </source>
</evidence>
<dbReference type="CDD" id="cd00561">
    <property type="entry name" value="CobA_ACA"/>
    <property type="match status" value="1"/>
</dbReference>
<dbReference type="NCBIfam" id="NF004637">
    <property type="entry name" value="PRK05986.1"/>
    <property type="match status" value="1"/>
</dbReference>
<keyword evidence="11" id="KW-1185">Reference proteome</keyword>
<dbReference type="RefSeq" id="WP_155315855.1">
    <property type="nucleotide sequence ID" value="NZ_AP021874.1"/>
</dbReference>
<organism evidence="10 11">
    <name type="scientific">Desulfosarcina alkanivorans</name>
    <dbReference type="NCBI Taxonomy" id="571177"/>
    <lineage>
        <taxon>Bacteria</taxon>
        <taxon>Pseudomonadati</taxon>
        <taxon>Thermodesulfobacteriota</taxon>
        <taxon>Desulfobacteria</taxon>
        <taxon>Desulfobacterales</taxon>
        <taxon>Desulfosarcinaceae</taxon>
        <taxon>Desulfosarcina</taxon>
    </lineage>
</organism>
<comment type="pathway">
    <text evidence="1">Cofactor biosynthesis; adenosylcobalamin biosynthesis; adenosylcobalamin from cob(II)yrinate a,c-diamide: step 2/7.</text>
</comment>
<evidence type="ECO:0000256" key="1">
    <source>
        <dbReference type="ARBA" id="ARBA00005121"/>
    </source>
</evidence>
<dbReference type="GO" id="GO:0008817">
    <property type="term" value="F:corrinoid adenosyltransferase activity"/>
    <property type="evidence" value="ECO:0007669"/>
    <property type="project" value="UniProtKB-EC"/>
</dbReference>
<gene>
    <name evidence="10" type="primary">cobO_1</name>
    <name evidence="10" type="ORF">DSCA_15440</name>
</gene>
<proteinExistence type="inferred from homology"/>
<dbReference type="KEGG" id="dalk:DSCA_15440"/>
<dbReference type="Pfam" id="PF02572">
    <property type="entry name" value="CobA_CobO_BtuR"/>
    <property type="match status" value="1"/>
</dbReference>
<comment type="function">
    <text evidence="4">Required for both de novo synthesis of the corrin ring for the assimilation of exogenous corrinoids. Participates in the adenosylation of a variety of incomplete and complete corrinoids.</text>
</comment>
<sequence length="186" mass="20425">MTAPARQTTDTEPGLDRGFVHVYTGDGKGKTSAAVGLAIRALGSGLRVAVAQFMKTPDSGECRILENLDGRIHLAHFGSGCFIHGVPENQDILRARQGYRAIRQMIDRRRFDLVILDEANMAVCCGLLTVDALLDLIRSKPVDLELVITGRCAHPRIIEAADLVTEMVEVKHYYRQGVKARPGIDM</sequence>
<dbReference type="NCBIfam" id="TIGR00708">
    <property type="entry name" value="cobA"/>
    <property type="match status" value="1"/>
</dbReference>
<evidence type="ECO:0000256" key="6">
    <source>
        <dbReference type="ARBA" id="ARBA00033334"/>
    </source>
</evidence>
<dbReference type="GO" id="GO:0005524">
    <property type="term" value="F:ATP binding"/>
    <property type="evidence" value="ECO:0007669"/>
    <property type="project" value="InterPro"/>
</dbReference>
<dbReference type="InterPro" id="IPR003724">
    <property type="entry name" value="CblAdoTrfase_CobA"/>
</dbReference>
<evidence type="ECO:0000256" key="8">
    <source>
        <dbReference type="ARBA" id="ARBA00048555"/>
    </source>
</evidence>